<dbReference type="InterPro" id="IPR012317">
    <property type="entry name" value="Poly(ADP-ribose)pol_cat_dom"/>
</dbReference>
<gene>
    <name evidence="16" type="primary">Parp12_0</name>
    <name evidence="16" type="ORF">RHOROS_R06299</name>
</gene>
<dbReference type="GO" id="GO:0009615">
    <property type="term" value="P:response to virus"/>
    <property type="evidence" value="ECO:0007669"/>
    <property type="project" value="TreeGrafter"/>
</dbReference>
<dbReference type="GO" id="GO:0008270">
    <property type="term" value="F:zinc ion binding"/>
    <property type="evidence" value="ECO:0007669"/>
    <property type="project" value="UniProtKB-KW"/>
</dbReference>
<evidence type="ECO:0000256" key="10">
    <source>
        <dbReference type="ARBA" id="ARBA00024347"/>
    </source>
</evidence>
<dbReference type="EMBL" id="VWYZ01000052">
    <property type="protein sequence ID" value="NXF17821.1"/>
    <property type="molecule type" value="Genomic_DNA"/>
</dbReference>
<keyword evidence="17" id="KW-1185">Reference proteome</keyword>
<dbReference type="InterPro" id="IPR004170">
    <property type="entry name" value="WWE_dom"/>
</dbReference>
<dbReference type="PANTHER" id="PTHR45740">
    <property type="entry name" value="POLY [ADP-RIBOSE] POLYMERASE"/>
    <property type="match status" value="1"/>
</dbReference>
<evidence type="ECO:0000259" key="14">
    <source>
        <dbReference type="PROSITE" id="PS50918"/>
    </source>
</evidence>
<feature type="compositionally biased region" description="Polar residues" evidence="12">
    <location>
        <begin position="267"/>
        <end position="282"/>
    </location>
</feature>
<dbReference type="InterPro" id="IPR037197">
    <property type="entry name" value="WWE_dom_sf"/>
</dbReference>
<dbReference type="PANTHER" id="PTHR45740:SF8">
    <property type="entry name" value="ZINC FINGER CCCH-TYPE ANTIVIRAL PROTEIN 1"/>
    <property type="match status" value="1"/>
</dbReference>
<evidence type="ECO:0000256" key="7">
    <source>
        <dbReference type="ARBA" id="ARBA00022771"/>
    </source>
</evidence>
<dbReference type="GO" id="GO:0005737">
    <property type="term" value="C:cytoplasm"/>
    <property type="evidence" value="ECO:0007669"/>
    <property type="project" value="UniProtKB-SubCell"/>
</dbReference>
<evidence type="ECO:0000313" key="16">
    <source>
        <dbReference type="EMBL" id="NXF17821.1"/>
    </source>
</evidence>
<dbReference type="Gene3D" id="3.90.228.10">
    <property type="match status" value="1"/>
</dbReference>
<dbReference type="InterPro" id="IPR000571">
    <property type="entry name" value="Znf_CCCH"/>
</dbReference>
<feature type="region of interest" description="Disordered" evidence="12">
    <location>
        <begin position="267"/>
        <end position="308"/>
    </location>
</feature>
<evidence type="ECO:0000259" key="15">
    <source>
        <dbReference type="PROSITE" id="PS51059"/>
    </source>
</evidence>
<dbReference type="SUPFAM" id="SSF56399">
    <property type="entry name" value="ADP-ribosylation"/>
    <property type="match status" value="1"/>
</dbReference>
<feature type="domain" description="C3H1-type" evidence="13">
    <location>
        <begin position="80"/>
        <end position="103"/>
    </location>
</feature>
<dbReference type="GO" id="GO:0061014">
    <property type="term" value="P:positive regulation of mRNA catabolic process"/>
    <property type="evidence" value="ECO:0007669"/>
    <property type="project" value="TreeGrafter"/>
</dbReference>
<keyword evidence="9" id="KW-0539">Nucleus</keyword>
<dbReference type="AlphaFoldDB" id="A0A7K8RJ86"/>
<feature type="domain" description="C3H1-type" evidence="13">
    <location>
        <begin position="161"/>
        <end position="182"/>
    </location>
</feature>
<sequence length="704" mass="80481">MCDPAVSSFLTQTLCAHGGRLGLRELQENIGLSALQLQDTLSAAGPRRFLLVEGGQVVLAVTDARVCVRKECDGCERLHLCKQHLMSRCHLGPSSCKYSHDIMSAENKLVLKKHDLSGLCENELQVLLLQNDAFFLPDTCQLYNKKGSHCTQQSNCNKLHVCQHFLKGRCKFPRCIMSHNLLDDHALRVLETVGIDGKIASNFQAICDYKHMEFNREPKKVNSGLNHDFEFDTGRNFRRIKEVKTTLETVQCMLDVPPSKAVLLIQSSHTGPSSTGPAQSRDQLPAGAGDKDKGKKNSSSDEASKDNKKDNCDEICLFYVWKYCKNKDKCKSVHYHLPYKWEIHDGLNWKELCMMEEIEKAYCDPKNSSLPSKNINFQTMTCSSSLVRRLSTPSSVTKPTFLLTTQWIWYWKNNQNKWIEYGEQEEGNSMTSPSSAIIENLYQADPCAIVPFQAGQHQYELNFKEMIQTNIHFKTRRQVCRRPKFVSSEDVQKIKTGSQRDSSIPNQTCPSHWDASALPDFGYKAVVISNTTSEYNEIKQLFHQTMKNYSILKIQRIQNPSLWKVFQWQKEKMKRENGGKEVQEKRLFHGADVISMDTICSQNFDWRICGSNGTNYGKGIYFARDACYSHTYCQATLQGHSMFVARVLVGDYVKGNATFVRPPMKCAAKLWLYDSCVDDEFNPAVFVVFEKHQIYPEYIIEYKE</sequence>
<keyword evidence="4" id="KW-0597">Phosphoprotein</keyword>
<evidence type="ECO:0000256" key="5">
    <source>
        <dbReference type="ARBA" id="ARBA00022723"/>
    </source>
</evidence>
<organism evidence="16 17">
    <name type="scientific">Rhodinocichla rosea</name>
    <dbReference type="NCBI Taxonomy" id="58203"/>
    <lineage>
        <taxon>Eukaryota</taxon>
        <taxon>Metazoa</taxon>
        <taxon>Chordata</taxon>
        <taxon>Craniata</taxon>
        <taxon>Vertebrata</taxon>
        <taxon>Euteleostomi</taxon>
        <taxon>Archelosauria</taxon>
        <taxon>Archosauria</taxon>
        <taxon>Dinosauria</taxon>
        <taxon>Saurischia</taxon>
        <taxon>Theropoda</taxon>
        <taxon>Coelurosauria</taxon>
        <taxon>Aves</taxon>
        <taxon>Neognathae</taxon>
        <taxon>Neoaves</taxon>
        <taxon>Telluraves</taxon>
        <taxon>Australaves</taxon>
        <taxon>Passeriformes</taxon>
        <taxon>Thraupidae</taxon>
        <taxon>Rhodinocichla</taxon>
    </lineage>
</organism>
<evidence type="ECO:0000259" key="13">
    <source>
        <dbReference type="PROSITE" id="PS50103"/>
    </source>
</evidence>
<dbReference type="GO" id="GO:0003950">
    <property type="term" value="F:NAD+ poly-ADP-ribosyltransferase activity"/>
    <property type="evidence" value="ECO:0007669"/>
    <property type="project" value="InterPro"/>
</dbReference>
<feature type="zinc finger region" description="C3H1-type" evidence="11">
    <location>
        <begin position="80"/>
        <end position="103"/>
    </location>
</feature>
<dbReference type="Pfam" id="PF02825">
    <property type="entry name" value="WWE"/>
    <property type="match status" value="1"/>
</dbReference>
<evidence type="ECO:0000313" key="17">
    <source>
        <dbReference type="Proteomes" id="UP000574210"/>
    </source>
</evidence>
<feature type="zinc finger region" description="C3H1-type" evidence="11">
    <location>
        <begin position="161"/>
        <end position="182"/>
    </location>
</feature>
<evidence type="ECO:0000256" key="4">
    <source>
        <dbReference type="ARBA" id="ARBA00022553"/>
    </source>
</evidence>
<dbReference type="Pfam" id="PF18606">
    <property type="entry name" value="HTH_53"/>
    <property type="match status" value="1"/>
</dbReference>
<protein>
    <submittedName>
        <fullName evidence="16">PAR12 polymerase</fullName>
    </submittedName>
</protein>
<dbReference type="PROSITE" id="PS50103">
    <property type="entry name" value="ZF_C3H1"/>
    <property type="match status" value="2"/>
</dbReference>
<dbReference type="Proteomes" id="UP000574210">
    <property type="component" value="Unassembled WGS sequence"/>
</dbReference>
<dbReference type="PROSITE" id="PS50918">
    <property type="entry name" value="WWE"/>
    <property type="match status" value="1"/>
</dbReference>
<evidence type="ECO:0000256" key="12">
    <source>
        <dbReference type="SAM" id="MobiDB-lite"/>
    </source>
</evidence>
<dbReference type="SMART" id="SM00356">
    <property type="entry name" value="ZnF_C3H1"/>
    <property type="match status" value="2"/>
</dbReference>
<evidence type="ECO:0000256" key="8">
    <source>
        <dbReference type="ARBA" id="ARBA00022833"/>
    </source>
</evidence>
<dbReference type="InterPro" id="IPR036388">
    <property type="entry name" value="WH-like_DNA-bd_sf"/>
</dbReference>
<dbReference type="InterPro" id="IPR057602">
    <property type="entry name" value="Zfn-CCCH_PARP12"/>
</dbReference>
<keyword evidence="6" id="KW-0677">Repeat</keyword>
<dbReference type="GO" id="GO:1990404">
    <property type="term" value="F:NAD+-protein mono-ADP-ribosyltransferase activity"/>
    <property type="evidence" value="ECO:0007669"/>
    <property type="project" value="TreeGrafter"/>
</dbReference>
<evidence type="ECO:0000256" key="1">
    <source>
        <dbReference type="ARBA" id="ARBA00004123"/>
    </source>
</evidence>
<feature type="non-terminal residue" evidence="16">
    <location>
        <position position="704"/>
    </location>
</feature>
<evidence type="ECO:0000256" key="3">
    <source>
        <dbReference type="ARBA" id="ARBA00022490"/>
    </source>
</evidence>
<feature type="domain" description="WWE" evidence="14">
    <location>
        <begin position="395"/>
        <end position="481"/>
    </location>
</feature>
<evidence type="ECO:0000256" key="6">
    <source>
        <dbReference type="ARBA" id="ARBA00022737"/>
    </source>
</evidence>
<dbReference type="GO" id="GO:0032481">
    <property type="term" value="P:positive regulation of type I interferon production"/>
    <property type="evidence" value="ECO:0007669"/>
    <property type="project" value="TreeGrafter"/>
</dbReference>
<feature type="non-terminal residue" evidence="16">
    <location>
        <position position="1"/>
    </location>
</feature>
<dbReference type="SUPFAM" id="SSF117839">
    <property type="entry name" value="WWE domain"/>
    <property type="match status" value="1"/>
</dbReference>
<dbReference type="Gene3D" id="1.10.10.10">
    <property type="entry name" value="Winged helix-like DNA-binding domain superfamily/Winged helix DNA-binding domain"/>
    <property type="match status" value="1"/>
</dbReference>
<dbReference type="InterPro" id="IPR051712">
    <property type="entry name" value="ARTD-AVP"/>
</dbReference>
<keyword evidence="3" id="KW-0963">Cytoplasm</keyword>
<evidence type="ECO:0000256" key="9">
    <source>
        <dbReference type="ARBA" id="ARBA00023242"/>
    </source>
</evidence>
<feature type="compositionally biased region" description="Basic and acidic residues" evidence="12">
    <location>
        <begin position="289"/>
        <end position="308"/>
    </location>
</feature>
<feature type="domain" description="PARP catalytic" evidence="15">
    <location>
        <begin position="509"/>
        <end position="704"/>
    </location>
</feature>
<dbReference type="GO" id="GO:0003723">
    <property type="term" value="F:RNA binding"/>
    <property type="evidence" value="ECO:0007669"/>
    <property type="project" value="TreeGrafter"/>
</dbReference>
<dbReference type="Pfam" id="PF23466">
    <property type="entry name" value="WWE_4"/>
    <property type="match status" value="1"/>
</dbReference>
<dbReference type="Pfam" id="PF00644">
    <property type="entry name" value="PARP"/>
    <property type="match status" value="1"/>
</dbReference>
<name>A0A7K8RJ86_9PASS</name>
<comment type="similarity">
    <text evidence="10">Belongs to the ARTD/PARP family.</text>
</comment>
<keyword evidence="7 11" id="KW-0863">Zinc-finger</keyword>
<keyword evidence="8 11" id="KW-0862">Zinc</keyword>
<proteinExistence type="inferred from homology"/>
<dbReference type="PROSITE" id="PS51059">
    <property type="entry name" value="PARP_CATALYTIC"/>
    <property type="match status" value="1"/>
</dbReference>
<dbReference type="Pfam" id="PF25261">
    <property type="entry name" value="zf-CCCH_PARP12"/>
    <property type="match status" value="1"/>
</dbReference>
<comment type="subcellular location">
    <subcellularLocation>
        <location evidence="2">Cytoplasm</location>
    </subcellularLocation>
    <subcellularLocation>
        <location evidence="1">Nucleus</location>
    </subcellularLocation>
</comment>
<dbReference type="GO" id="GO:0005634">
    <property type="term" value="C:nucleus"/>
    <property type="evidence" value="ECO:0007669"/>
    <property type="project" value="UniProtKB-SubCell"/>
</dbReference>
<keyword evidence="5 11" id="KW-0479">Metal-binding</keyword>
<evidence type="ECO:0000256" key="2">
    <source>
        <dbReference type="ARBA" id="ARBA00004496"/>
    </source>
</evidence>
<dbReference type="InterPro" id="IPR041360">
    <property type="entry name" value="ZAP_HTH"/>
</dbReference>
<comment type="caution">
    <text evidence="16">The sequence shown here is derived from an EMBL/GenBank/DDBJ whole genome shotgun (WGS) entry which is preliminary data.</text>
</comment>
<reference evidence="16 17" key="1">
    <citation type="submission" date="2019-09" db="EMBL/GenBank/DDBJ databases">
        <title>Bird 10,000 Genomes (B10K) Project - Family phase.</title>
        <authorList>
            <person name="Zhang G."/>
        </authorList>
    </citation>
    <scope>NUCLEOTIDE SEQUENCE [LARGE SCALE GENOMIC DNA]</scope>
    <source>
        <strain evidence="16">B10K-CU-031-12</strain>
        <tissue evidence="16">Muscle</tissue>
    </source>
</reference>
<accession>A0A7K8RJ86</accession>
<evidence type="ECO:0000256" key="11">
    <source>
        <dbReference type="PROSITE-ProRule" id="PRU00723"/>
    </source>
</evidence>
<dbReference type="CDD" id="cd01439">
    <property type="entry name" value="TCCD_inducible_PARP_like"/>
    <property type="match status" value="1"/>
</dbReference>
<dbReference type="Gene3D" id="3.30.720.50">
    <property type="match status" value="1"/>
</dbReference>